<organism evidence="3 4">
    <name type="scientific">Zopfia rhizophila CBS 207.26</name>
    <dbReference type="NCBI Taxonomy" id="1314779"/>
    <lineage>
        <taxon>Eukaryota</taxon>
        <taxon>Fungi</taxon>
        <taxon>Dikarya</taxon>
        <taxon>Ascomycota</taxon>
        <taxon>Pezizomycotina</taxon>
        <taxon>Dothideomycetes</taxon>
        <taxon>Dothideomycetes incertae sedis</taxon>
        <taxon>Zopfiaceae</taxon>
        <taxon>Zopfia</taxon>
    </lineage>
</organism>
<protein>
    <submittedName>
        <fullName evidence="3">Uncharacterized protein</fullName>
    </submittedName>
</protein>
<evidence type="ECO:0000313" key="3">
    <source>
        <dbReference type="EMBL" id="KAF2177900.1"/>
    </source>
</evidence>
<keyword evidence="2" id="KW-0472">Membrane</keyword>
<name>A0A6A6DIZ6_9PEZI</name>
<keyword evidence="4" id="KW-1185">Reference proteome</keyword>
<reference evidence="3" key="1">
    <citation type="journal article" date="2020" name="Stud. Mycol.">
        <title>101 Dothideomycetes genomes: a test case for predicting lifestyles and emergence of pathogens.</title>
        <authorList>
            <person name="Haridas S."/>
            <person name="Albert R."/>
            <person name="Binder M."/>
            <person name="Bloem J."/>
            <person name="Labutti K."/>
            <person name="Salamov A."/>
            <person name="Andreopoulos B."/>
            <person name="Baker S."/>
            <person name="Barry K."/>
            <person name="Bills G."/>
            <person name="Bluhm B."/>
            <person name="Cannon C."/>
            <person name="Castanera R."/>
            <person name="Culley D."/>
            <person name="Daum C."/>
            <person name="Ezra D."/>
            <person name="Gonzalez J."/>
            <person name="Henrissat B."/>
            <person name="Kuo A."/>
            <person name="Liang C."/>
            <person name="Lipzen A."/>
            <person name="Lutzoni F."/>
            <person name="Magnuson J."/>
            <person name="Mondo S."/>
            <person name="Nolan M."/>
            <person name="Ohm R."/>
            <person name="Pangilinan J."/>
            <person name="Park H.-J."/>
            <person name="Ramirez L."/>
            <person name="Alfaro M."/>
            <person name="Sun H."/>
            <person name="Tritt A."/>
            <person name="Yoshinaga Y."/>
            <person name="Zwiers L.-H."/>
            <person name="Turgeon B."/>
            <person name="Goodwin S."/>
            <person name="Spatafora J."/>
            <person name="Crous P."/>
            <person name="Grigoriev I."/>
        </authorList>
    </citation>
    <scope>NUCLEOTIDE SEQUENCE</scope>
    <source>
        <strain evidence="3">CBS 207.26</strain>
    </source>
</reference>
<proteinExistence type="predicted"/>
<keyword evidence="2" id="KW-0812">Transmembrane</keyword>
<sequence>MALHLSSHDFISQRYVLLLSIYVLALISRSSTVCYIPDKNTVVEQNVPCSEGSGESVCYGPSYACLSNGICQATSAELRKDGATEFVRGSCTDKTWKSGRCPGFCLTNQCREAGIGKCEGTKDDTYYCIGEEHSPSDGNHTVTDDFDPPSFAGQLTPLTTISITATSSRLATLSMTLSTAIISAPATAIPPPAPESSDGNNGNKTTVITVSVAAPLGAIPITLFVFFSGESIRNAHRALSRRSCILRIMLQSLHLTTQMVGHVVCLSFFSSAAAFMTQQPYSDGPAELSSTQTAPCEIGISSPTADRNPELPGKAS</sequence>
<feature type="transmembrane region" description="Helical" evidence="2">
    <location>
        <begin position="207"/>
        <end position="227"/>
    </location>
</feature>
<accession>A0A6A6DIZ6</accession>
<dbReference type="AlphaFoldDB" id="A0A6A6DIZ6"/>
<evidence type="ECO:0000313" key="4">
    <source>
        <dbReference type="Proteomes" id="UP000800200"/>
    </source>
</evidence>
<dbReference type="OrthoDB" id="5215637at2759"/>
<keyword evidence="2" id="KW-1133">Transmembrane helix</keyword>
<evidence type="ECO:0000256" key="2">
    <source>
        <dbReference type="SAM" id="Phobius"/>
    </source>
</evidence>
<dbReference type="Proteomes" id="UP000800200">
    <property type="component" value="Unassembled WGS sequence"/>
</dbReference>
<evidence type="ECO:0000256" key="1">
    <source>
        <dbReference type="SAM" id="MobiDB-lite"/>
    </source>
</evidence>
<gene>
    <name evidence="3" type="ORF">K469DRAFT_754854</name>
</gene>
<feature type="region of interest" description="Disordered" evidence="1">
    <location>
        <begin position="281"/>
        <end position="316"/>
    </location>
</feature>
<dbReference type="EMBL" id="ML994681">
    <property type="protein sequence ID" value="KAF2177900.1"/>
    <property type="molecule type" value="Genomic_DNA"/>
</dbReference>